<organism evidence="2 3">
    <name type="scientific">Mediterraneibacter gnavus</name>
    <name type="common">Ruminococcus gnavus</name>
    <dbReference type="NCBI Taxonomy" id="33038"/>
    <lineage>
        <taxon>Bacteria</taxon>
        <taxon>Bacillati</taxon>
        <taxon>Bacillota</taxon>
        <taxon>Clostridia</taxon>
        <taxon>Lachnospirales</taxon>
        <taxon>Lachnospiraceae</taxon>
        <taxon>Mediterraneibacter</taxon>
    </lineage>
</organism>
<dbReference type="AlphaFoldDB" id="A0AAJ3KJH6"/>
<sequence>MKHVFIVAEIGCNHNGSKELAKRMVESAKDCGVDAVKFQTFKAKDLISCYAPKAEYQKITTGTSDSQLEMTAKLELSHEDFLELKAYAEEIGLEVFSTPFDIGSVEFLDSIGQNLWKIPSGEITNLPYLNRIGAIKREGKKVMLSSGMATIEEIENCIEILVNAGTKECDIILLHCNTEYPTPDKDVNILAINDLKKHFPNVKIGFSDHSVGYTAAIGAAVLGIDLIEKHFTLDKNYEGPDHKASATPNELKELVQNVRRVEVMAGSDKKIVTDSERKNKIVARKSIVALKKISVGEIFTEDNITCKRPGNGISPLYWYEVLGKVAERDFNEDELITVSGFEWQEC</sequence>
<dbReference type="InterPro" id="IPR051690">
    <property type="entry name" value="PseI-like"/>
</dbReference>
<evidence type="ECO:0000313" key="2">
    <source>
        <dbReference type="EMBL" id="NSI20167.1"/>
    </source>
</evidence>
<name>A0AAJ3KJH6_MEDGN</name>
<dbReference type="PANTHER" id="PTHR42966">
    <property type="entry name" value="N-ACETYLNEURAMINATE SYNTHASE"/>
    <property type="match status" value="1"/>
</dbReference>
<evidence type="ECO:0000313" key="3">
    <source>
        <dbReference type="Proteomes" id="UP001296643"/>
    </source>
</evidence>
<reference evidence="2" key="2">
    <citation type="submission" date="2020-02" db="EMBL/GenBank/DDBJ databases">
        <authorList>
            <person name="Littmann E."/>
            <person name="Sorbara M."/>
        </authorList>
    </citation>
    <scope>NUCLEOTIDE SEQUENCE</scope>
    <source>
        <strain evidence="2">MSK.22.53</strain>
    </source>
</reference>
<dbReference type="NCBIfam" id="TIGR03569">
    <property type="entry name" value="NeuB_NnaB"/>
    <property type="match status" value="1"/>
</dbReference>
<dbReference type="PROSITE" id="PS50844">
    <property type="entry name" value="AFP_LIKE"/>
    <property type="match status" value="1"/>
</dbReference>
<keyword evidence="2" id="KW-0808">Transferase</keyword>
<dbReference type="SMART" id="SM00858">
    <property type="entry name" value="SAF"/>
    <property type="match status" value="1"/>
</dbReference>
<dbReference type="InterPro" id="IPR036732">
    <property type="entry name" value="AFP_Neu5c_C_sf"/>
</dbReference>
<dbReference type="RefSeq" id="WP_004842814.1">
    <property type="nucleotide sequence ID" value="NZ_CAXUME010000006.1"/>
</dbReference>
<dbReference type="InterPro" id="IPR057736">
    <property type="entry name" value="SAF_PseI/NeuA/NeuB"/>
</dbReference>
<dbReference type="CDD" id="cd11615">
    <property type="entry name" value="SAF_NeuB_like"/>
    <property type="match status" value="1"/>
</dbReference>
<gene>
    <name evidence="2" type="primary">neuB</name>
    <name evidence="2" type="ORF">G4958_12560</name>
</gene>
<dbReference type="GO" id="GO:0016051">
    <property type="term" value="P:carbohydrate biosynthetic process"/>
    <property type="evidence" value="ECO:0007669"/>
    <property type="project" value="InterPro"/>
</dbReference>
<dbReference type="GO" id="GO:0047444">
    <property type="term" value="F:N-acylneuraminate-9-phosphate synthase activity"/>
    <property type="evidence" value="ECO:0007669"/>
    <property type="project" value="TreeGrafter"/>
</dbReference>
<dbReference type="EMBL" id="JAAIRM010000023">
    <property type="protein sequence ID" value="NSI20167.1"/>
    <property type="molecule type" value="Genomic_DNA"/>
</dbReference>
<comment type="caution">
    <text evidence="2">The sequence shown here is derived from an EMBL/GenBank/DDBJ whole genome shotgun (WGS) entry which is preliminary data.</text>
</comment>
<dbReference type="GO" id="GO:0050462">
    <property type="term" value="F:N-acetylneuraminate synthase activity"/>
    <property type="evidence" value="ECO:0007669"/>
    <property type="project" value="UniProtKB-EC"/>
</dbReference>
<dbReference type="SUPFAM" id="SSF51269">
    <property type="entry name" value="AFP III-like domain"/>
    <property type="match status" value="1"/>
</dbReference>
<dbReference type="Proteomes" id="UP001296643">
    <property type="component" value="Unassembled WGS sequence"/>
</dbReference>
<proteinExistence type="predicted"/>
<dbReference type="Gene3D" id="3.20.20.70">
    <property type="entry name" value="Aldolase class I"/>
    <property type="match status" value="1"/>
</dbReference>
<dbReference type="InterPro" id="IPR013785">
    <property type="entry name" value="Aldolase_TIM"/>
</dbReference>
<dbReference type="InterPro" id="IPR020007">
    <property type="entry name" value="NeuB/NeuA"/>
</dbReference>
<dbReference type="Pfam" id="PF03102">
    <property type="entry name" value="NeuB"/>
    <property type="match status" value="1"/>
</dbReference>
<protein>
    <submittedName>
        <fullName evidence="2">N-acetylneuraminate synthase</fullName>
        <ecNumber evidence="2">2.5.1.56</ecNumber>
    </submittedName>
</protein>
<dbReference type="InterPro" id="IPR013974">
    <property type="entry name" value="SAF"/>
</dbReference>
<dbReference type="Pfam" id="PF08666">
    <property type="entry name" value="SAF"/>
    <property type="match status" value="1"/>
</dbReference>
<dbReference type="Gene3D" id="3.90.1210.10">
    <property type="entry name" value="Antifreeze-like/N-acetylneuraminic acid synthase C-terminal domain"/>
    <property type="match status" value="1"/>
</dbReference>
<evidence type="ECO:0000259" key="1">
    <source>
        <dbReference type="PROSITE" id="PS50844"/>
    </source>
</evidence>
<dbReference type="PANTHER" id="PTHR42966:SF1">
    <property type="entry name" value="SIALIC ACID SYNTHASE"/>
    <property type="match status" value="1"/>
</dbReference>
<reference evidence="2" key="1">
    <citation type="journal article" date="2020" name="Cell Host Microbe">
        <title>Functional and Genomic Variation between Human-Derived Isolates of Lachnospiraceae Reveals Inter- and Intra-Species Diversity.</title>
        <authorList>
            <person name="Sorbara M.T."/>
            <person name="Littmann E.R."/>
            <person name="Fontana E."/>
            <person name="Moody T.U."/>
            <person name="Kohout C.E."/>
            <person name="Gjonbalaj M."/>
            <person name="Eaton V."/>
            <person name="Seok R."/>
            <person name="Leiner I.M."/>
            <person name="Pamer E.G."/>
        </authorList>
    </citation>
    <scope>NUCLEOTIDE SEQUENCE</scope>
    <source>
        <strain evidence="2">MSK.22.53</strain>
    </source>
</reference>
<dbReference type="GeneID" id="57434337"/>
<dbReference type="InterPro" id="IPR013132">
    <property type="entry name" value="PseI/NeuA/B-like_N"/>
</dbReference>
<dbReference type="InterPro" id="IPR006190">
    <property type="entry name" value="SAF_AFP_Neu5Ac"/>
</dbReference>
<dbReference type="SUPFAM" id="SSF51569">
    <property type="entry name" value="Aldolase"/>
    <property type="match status" value="1"/>
</dbReference>
<accession>A0AAJ3KJH6</accession>
<dbReference type="EC" id="2.5.1.56" evidence="2"/>
<feature type="domain" description="AFP-like" evidence="1">
    <location>
        <begin position="286"/>
        <end position="344"/>
    </location>
</feature>